<feature type="domain" description="ACT" evidence="22">
    <location>
        <begin position="301"/>
        <end position="381"/>
    </location>
</feature>
<dbReference type="SUPFAM" id="SSF53850">
    <property type="entry name" value="Periplasmic binding protein-like II"/>
    <property type="match status" value="1"/>
</dbReference>
<organism evidence="23 24">
    <name type="scientific">Collinsella stercoris DSM 13279</name>
    <dbReference type="NCBI Taxonomy" id="445975"/>
    <lineage>
        <taxon>Bacteria</taxon>
        <taxon>Bacillati</taxon>
        <taxon>Actinomycetota</taxon>
        <taxon>Coriobacteriia</taxon>
        <taxon>Coriobacteriales</taxon>
        <taxon>Coriobacteriaceae</taxon>
        <taxon>Collinsella</taxon>
    </lineage>
</organism>
<protein>
    <recommendedName>
        <fullName evidence="7">Bifunctional chorismate mutase/prephenate dehydratase</fullName>
        <ecNumber evidence="6">4.2.1.51</ecNumber>
    </recommendedName>
    <alternativeName>
        <fullName evidence="17">Chorismate mutase-prephenate dehydratase</fullName>
    </alternativeName>
    <alternativeName>
        <fullName evidence="8">Prephenate dehydratase</fullName>
    </alternativeName>
    <alternativeName>
        <fullName evidence="16">p-protein</fullName>
    </alternativeName>
</protein>
<evidence type="ECO:0000259" key="21">
    <source>
        <dbReference type="PROSITE" id="PS51171"/>
    </source>
</evidence>
<evidence type="ECO:0000256" key="8">
    <source>
        <dbReference type="ARBA" id="ARBA00021872"/>
    </source>
</evidence>
<evidence type="ECO:0000256" key="5">
    <source>
        <dbReference type="ARBA" id="ARBA00004817"/>
    </source>
</evidence>
<evidence type="ECO:0000313" key="23">
    <source>
        <dbReference type="EMBL" id="EEA90305.1"/>
    </source>
</evidence>
<dbReference type="InterPro" id="IPR036979">
    <property type="entry name" value="CM_dom_sf"/>
</dbReference>
<dbReference type="PIRSF" id="PIRSF001500">
    <property type="entry name" value="Chor_mut_pdt_Ppr"/>
    <property type="match status" value="1"/>
</dbReference>
<dbReference type="Pfam" id="PF01817">
    <property type="entry name" value="CM_2"/>
    <property type="match status" value="1"/>
</dbReference>
<feature type="domain" description="Prephenate dehydratase" evidence="21">
    <location>
        <begin position="114"/>
        <end position="289"/>
    </location>
</feature>
<dbReference type="GO" id="GO:0046417">
    <property type="term" value="P:chorismate metabolic process"/>
    <property type="evidence" value="ECO:0007669"/>
    <property type="project" value="InterPro"/>
</dbReference>
<evidence type="ECO:0000256" key="1">
    <source>
        <dbReference type="ARBA" id="ARBA00000824"/>
    </source>
</evidence>
<dbReference type="OrthoDB" id="9802281at2"/>
<sequence length="381" mass="41265">MDLTDVRSQIDEIDAQLLDLFGRRMALARDVAQSKLETGKAVFDPAREREKLADVAAKAPDGLQEQSVALFSLLISMNKAAQLRMINAARKDSPSHRMRASFLPLETAFPARATVCCQGVEGAYSQIAACKLFSIPSITFAPTFAGVFRAVTEGACEFGVLPIENSTAGSVNAVYDLLGSHGCSIVRAVRLKIDHNLLAKPGATLADIREVVSHSQALNQCAAYLERLGVRTTVCENTARAAELVSTSGRTDLAALSSRACADLYGLSVIERAVQDSDANYTRFAVISREPAIYPGADHSSIQLTLKSEPGALYRVLERIYALNIDLVKLESRPVPGSDFEFTFYFDLACPAVSPAFATLLDSLDDVCSEMRYFGSYTEVL</sequence>
<gene>
    <name evidence="23" type="ORF">COLSTE_01504</name>
</gene>
<evidence type="ECO:0000256" key="9">
    <source>
        <dbReference type="ARBA" id="ARBA00022490"/>
    </source>
</evidence>
<evidence type="ECO:0000259" key="22">
    <source>
        <dbReference type="PROSITE" id="PS51671"/>
    </source>
</evidence>
<dbReference type="PROSITE" id="PS51171">
    <property type="entry name" value="PREPHENATE_DEHYDR_3"/>
    <property type="match status" value="1"/>
</dbReference>
<dbReference type="SMART" id="SM00830">
    <property type="entry name" value="CM_2"/>
    <property type="match status" value="1"/>
</dbReference>
<keyword evidence="9" id="KW-0963">Cytoplasm</keyword>
<dbReference type="RefSeq" id="WP_006721144.1">
    <property type="nucleotide sequence ID" value="NZ_CP085935.1"/>
</dbReference>
<keyword evidence="10" id="KW-0028">Amino-acid biosynthesis</keyword>
<keyword evidence="24" id="KW-1185">Reference proteome</keyword>
<keyword evidence="14 23" id="KW-0456">Lyase</keyword>
<evidence type="ECO:0000256" key="17">
    <source>
        <dbReference type="ARBA" id="ARBA00031520"/>
    </source>
</evidence>
<dbReference type="Gene3D" id="3.30.70.260">
    <property type="match status" value="1"/>
</dbReference>
<keyword evidence="12" id="KW-0584">Phenylalanine biosynthesis</keyword>
<dbReference type="PROSITE" id="PS51671">
    <property type="entry name" value="ACT"/>
    <property type="match status" value="1"/>
</dbReference>
<dbReference type="PROSITE" id="PS51168">
    <property type="entry name" value="CHORISMATE_MUT_2"/>
    <property type="match status" value="1"/>
</dbReference>
<dbReference type="InterPro" id="IPR002912">
    <property type="entry name" value="ACT_dom"/>
</dbReference>
<evidence type="ECO:0000256" key="14">
    <source>
        <dbReference type="ARBA" id="ARBA00023239"/>
    </source>
</evidence>
<evidence type="ECO:0000256" key="19">
    <source>
        <dbReference type="PIRSR" id="PIRSR001500-2"/>
    </source>
</evidence>
<dbReference type="GO" id="GO:0009094">
    <property type="term" value="P:L-phenylalanine biosynthetic process"/>
    <property type="evidence" value="ECO:0007669"/>
    <property type="project" value="UniProtKB-UniPathway"/>
</dbReference>
<dbReference type="GeneID" id="98003228"/>
<evidence type="ECO:0000256" key="10">
    <source>
        <dbReference type="ARBA" id="ARBA00022605"/>
    </source>
</evidence>
<evidence type="ECO:0000256" key="7">
    <source>
        <dbReference type="ARBA" id="ARBA00014401"/>
    </source>
</evidence>
<evidence type="ECO:0000256" key="6">
    <source>
        <dbReference type="ARBA" id="ARBA00013147"/>
    </source>
</evidence>
<evidence type="ECO:0000256" key="12">
    <source>
        <dbReference type="ARBA" id="ARBA00023222"/>
    </source>
</evidence>
<dbReference type="Proteomes" id="UP000003560">
    <property type="component" value="Unassembled WGS sequence"/>
</dbReference>
<dbReference type="GO" id="GO:0005737">
    <property type="term" value="C:cytoplasm"/>
    <property type="evidence" value="ECO:0007669"/>
    <property type="project" value="UniProtKB-SubCell"/>
</dbReference>
<evidence type="ECO:0000256" key="3">
    <source>
        <dbReference type="ARBA" id="ARBA00004496"/>
    </source>
</evidence>
<comment type="function">
    <text evidence="2">Catalyzes the Claisen rearrangement of chorismate to prephenate and the decarboxylation/dehydration of prephenate to phenylpyruvate.</text>
</comment>
<comment type="pathway">
    <text evidence="4">Amino-acid biosynthesis; L-phenylalanine biosynthesis; phenylpyruvate from prephenate: step 1/1.</text>
</comment>
<evidence type="ECO:0000256" key="15">
    <source>
        <dbReference type="ARBA" id="ARBA00023268"/>
    </source>
</evidence>
<dbReference type="Pfam" id="PF00800">
    <property type="entry name" value="PDT"/>
    <property type="match status" value="1"/>
</dbReference>
<dbReference type="GO" id="GO:0004106">
    <property type="term" value="F:chorismate mutase activity"/>
    <property type="evidence" value="ECO:0007669"/>
    <property type="project" value="UniProtKB-EC"/>
</dbReference>
<dbReference type="AlphaFoldDB" id="B6GBP1"/>
<dbReference type="UniPathway" id="UPA00120">
    <property type="reaction ID" value="UER00203"/>
</dbReference>
<dbReference type="SUPFAM" id="SSF48600">
    <property type="entry name" value="Chorismate mutase II"/>
    <property type="match status" value="1"/>
</dbReference>
<dbReference type="InterPro" id="IPR002701">
    <property type="entry name" value="CM_II_prokaryot"/>
</dbReference>
<dbReference type="InterPro" id="IPR008242">
    <property type="entry name" value="Chor_mutase/pphenate_deHydtase"/>
</dbReference>
<dbReference type="CDD" id="cd04905">
    <property type="entry name" value="ACT_CM-PDT"/>
    <property type="match status" value="1"/>
</dbReference>
<dbReference type="Gene3D" id="1.20.59.10">
    <property type="entry name" value="Chorismate mutase"/>
    <property type="match status" value="1"/>
</dbReference>
<evidence type="ECO:0000256" key="16">
    <source>
        <dbReference type="ARBA" id="ARBA00031175"/>
    </source>
</evidence>
<keyword evidence="15" id="KW-0511">Multifunctional enzyme</keyword>
<dbReference type="EC" id="4.2.1.51" evidence="6"/>
<evidence type="ECO:0000313" key="24">
    <source>
        <dbReference type="Proteomes" id="UP000003560"/>
    </source>
</evidence>
<dbReference type="PANTHER" id="PTHR21022">
    <property type="entry name" value="PREPHENATE DEHYDRATASE P PROTEIN"/>
    <property type="match status" value="1"/>
</dbReference>
<dbReference type="HOGENOM" id="CLU_035008_1_1_11"/>
<keyword evidence="13" id="KW-0413">Isomerase</keyword>
<evidence type="ECO:0000256" key="2">
    <source>
        <dbReference type="ARBA" id="ARBA00002364"/>
    </source>
</evidence>
<evidence type="ECO:0000256" key="18">
    <source>
        <dbReference type="ARBA" id="ARBA00047848"/>
    </source>
</evidence>
<reference evidence="23 24" key="2">
    <citation type="submission" date="2008-10" db="EMBL/GenBank/DDBJ databases">
        <authorList>
            <person name="Fulton L."/>
            <person name="Clifton S."/>
            <person name="Fulton B."/>
            <person name="Xu J."/>
            <person name="Minx P."/>
            <person name="Pepin K.H."/>
            <person name="Johnson M."/>
            <person name="Thiruvilangam P."/>
            <person name="Bhonagiri V."/>
            <person name="Nash W.E."/>
            <person name="Mardis E.R."/>
            <person name="Wilson R.K."/>
        </authorList>
    </citation>
    <scope>NUCLEOTIDE SEQUENCE [LARGE SCALE GENOMIC DNA]</scope>
    <source>
        <strain evidence="23 24">DSM 13279</strain>
    </source>
</reference>
<dbReference type="UniPathway" id="UPA00121">
    <property type="reaction ID" value="UER00345"/>
</dbReference>
<reference evidence="23 24" key="1">
    <citation type="submission" date="2008-10" db="EMBL/GenBank/DDBJ databases">
        <title>Draft genome sequence of Collinsella stercoris (DSM 13279).</title>
        <authorList>
            <person name="Sudarsanam P."/>
            <person name="Ley R."/>
            <person name="Guruge J."/>
            <person name="Turnbaugh P.J."/>
            <person name="Mahowald M."/>
            <person name="Liep D."/>
            <person name="Gordon J."/>
        </authorList>
    </citation>
    <scope>NUCLEOTIDE SEQUENCE [LARGE SCALE GENOMIC DNA]</scope>
    <source>
        <strain evidence="23 24">DSM 13279</strain>
    </source>
</reference>
<feature type="domain" description="Chorismate mutase" evidence="20">
    <location>
        <begin position="1"/>
        <end position="86"/>
    </location>
</feature>
<comment type="pathway">
    <text evidence="5">Metabolic intermediate biosynthesis; prephenate biosynthesis; prephenate from chorismate: step 1/1.</text>
</comment>
<dbReference type="STRING" id="445975.COLSTE_01504"/>
<name>B6GBP1_9ACTN</name>
<dbReference type="PANTHER" id="PTHR21022:SF19">
    <property type="entry name" value="PREPHENATE DEHYDRATASE-RELATED"/>
    <property type="match status" value="1"/>
</dbReference>
<feature type="site" description="Essential for prephenate dehydratase activity" evidence="19">
    <location>
        <position position="282"/>
    </location>
</feature>
<dbReference type="CDD" id="cd13631">
    <property type="entry name" value="PBP2_Ct-PDT_like"/>
    <property type="match status" value="1"/>
</dbReference>
<dbReference type="Gene3D" id="3.40.190.10">
    <property type="entry name" value="Periplasmic binding protein-like II"/>
    <property type="match status" value="2"/>
</dbReference>
<comment type="caution">
    <text evidence="23">The sequence shown here is derived from an EMBL/GenBank/DDBJ whole genome shotgun (WGS) entry which is preliminary data.</text>
</comment>
<dbReference type="SUPFAM" id="SSF55021">
    <property type="entry name" value="ACT-like"/>
    <property type="match status" value="1"/>
</dbReference>
<evidence type="ECO:0000259" key="20">
    <source>
        <dbReference type="PROSITE" id="PS51168"/>
    </source>
</evidence>
<dbReference type="InterPro" id="IPR036263">
    <property type="entry name" value="Chorismate_II_sf"/>
</dbReference>
<dbReference type="InterPro" id="IPR001086">
    <property type="entry name" value="Preph_deHydtase"/>
</dbReference>
<evidence type="ECO:0000256" key="13">
    <source>
        <dbReference type="ARBA" id="ARBA00023235"/>
    </source>
</evidence>
<comment type="catalytic activity">
    <reaction evidence="1">
        <text>chorismate = prephenate</text>
        <dbReference type="Rhea" id="RHEA:13897"/>
        <dbReference type="ChEBI" id="CHEBI:29748"/>
        <dbReference type="ChEBI" id="CHEBI:29934"/>
        <dbReference type="EC" id="5.4.99.5"/>
    </reaction>
</comment>
<evidence type="ECO:0000256" key="4">
    <source>
        <dbReference type="ARBA" id="ARBA00004741"/>
    </source>
</evidence>
<accession>B6GBP1</accession>
<comment type="subcellular location">
    <subcellularLocation>
        <location evidence="3">Cytoplasm</location>
    </subcellularLocation>
</comment>
<dbReference type="EMBL" id="ABXJ01000079">
    <property type="protein sequence ID" value="EEA90305.1"/>
    <property type="molecule type" value="Genomic_DNA"/>
</dbReference>
<dbReference type="GO" id="GO:0004664">
    <property type="term" value="F:prephenate dehydratase activity"/>
    <property type="evidence" value="ECO:0007669"/>
    <property type="project" value="UniProtKB-EC"/>
</dbReference>
<comment type="catalytic activity">
    <reaction evidence="18">
        <text>prephenate + H(+) = 3-phenylpyruvate + CO2 + H2O</text>
        <dbReference type="Rhea" id="RHEA:21648"/>
        <dbReference type="ChEBI" id="CHEBI:15377"/>
        <dbReference type="ChEBI" id="CHEBI:15378"/>
        <dbReference type="ChEBI" id="CHEBI:16526"/>
        <dbReference type="ChEBI" id="CHEBI:18005"/>
        <dbReference type="ChEBI" id="CHEBI:29934"/>
        <dbReference type="EC" id="4.2.1.51"/>
    </reaction>
</comment>
<dbReference type="InterPro" id="IPR045865">
    <property type="entry name" value="ACT-like_dom_sf"/>
</dbReference>
<proteinExistence type="predicted"/>
<dbReference type="eggNOG" id="COG0077">
    <property type="taxonomic scope" value="Bacteria"/>
</dbReference>
<evidence type="ECO:0000256" key="11">
    <source>
        <dbReference type="ARBA" id="ARBA00023141"/>
    </source>
</evidence>
<keyword evidence="11" id="KW-0057">Aromatic amino acid biosynthesis</keyword>